<evidence type="ECO:0000313" key="2">
    <source>
        <dbReference type="EMBL" id="RGE45190.1"/>
    </source>
</evidence>
<comment type="caution">
    <text evidence="2">The sequence shown here is derived from an EMBL/GenBank/DDBJ whole genome shotgun (WGS) entry which is preliminary data.</text>
</comment>
<dbReference type="Proteomes" id="UP000261948">
    <property type="component" value="Unassembled WGS sequence"/>
</dbReference>
<feature type="region of interest" description="Disordered" evidence="1">
    <location>
        <begin position="39"/>
        <end position="65"/>
    </location>
</feature>
<protein>
    <submittedName>
        <fullName evidence="2">Uncharacterized protein</fullName>
    </submittedName>
</protein>
<proteinExistence type="predicted"/>
<keyword evidence="3" id="KW-1185">Reference proteome</keyword>
<reference evidence="2 3" key="1">
    <citation type="submission" date="2018-08" db="EMBL/GenBank/DDBJ databases">
        <title>Comamonas testosteroni strain SWCO2.</title>
        <authorList>
            <person name="Jiang N."/>
            <person name="Zhang X.Z."/>
        </authorList>
    </citation>
    <scope>NUCLEOTIDE SEQUENCE [LARGE SCALE GENOMIC DNA]</scope>
    <source>
        <strain evidence="2 3">SWCO2</strain>
    </source>
</reference>
<feature type="region of interest" description="Disordered" evidence="1">
    <location>
        <begin position="154"/>
        <end position="317"/>
    </location>
</feature>
<evidence type="ECO:0000256" key="1">
    <source>
        <dbReference type="SAM" id="MobiDB-lite"/>
    </source>
</evidence>
<dbReference type="AlphaFoldDB" id="A0A373FM09"/>
<feature type="compositionally biased region" description="Basic residues" evidence="1">
    <location>
        <begin position="290"/>
        <end position="300"/>
    </location>
</feature>
<feature type="compositionally biased region" description="Low complexity" evidence="1">
    <location>
        <begin position="154"/>
        <end position="172"/>
    </location>
</feature>
<feature type="compositionally biased region" description="Basic and acidic residues" evidence="1">
    <location>
        <begin position="242"/>
        <end position="257"/>
    </location>
</feature>
<gene>
    <name evidence="2" type="ORF">DZC30_09510</name>
</gene>
<organism evidence="2 3">
    <name type="scientific">Comamonas testosteroni</name>
    <name type="common">Pseudomonas testosteroni</name>
    <dbReference type="NCBI Taxonomy" id="285"/>
    <lineage>
        <taxon>Bacteria</taxon>
        <taxon>Pseudomonadati</taxon>
        <taxon>Pseudomonadota</taxon>
        <taxon>Betaproteobacteria</taxon>
        <taxon>Burkholderiales</taxon>
        <taxon>Comamonadaceae</taxon>
        <taxon>Comamonas</taxon>
    </lineage>
</organism>
<sequence length="317" mass="32500">MTTDNSPQRKPDALRDIYQDAVANDRGPSAQSTEAILAHARQRASATKDPHAPMTAAQTLGKPKPAPAANDRFWLRHALGGLAAVGLVGWLMLQHVAWWDGSDKGIGAEPAGQVVAETPQAFPADASSASAVTAEAVEAAQASAADAAPAQEAMAATAPAPAPVANAARAPTRSSAAMAEKSQANRPSVQAKIAPDAMKEEATVAASPSASRPVRNAPAASKMQSQPAPISAEVADQAAARVQEKAQERTAGKDKDLSQLPLCPEEPVGAEAKAAAKATRKGEEAAPACRPRKPHEKRSTRTVPGSDAADSVVNPVD</sequence>
<dbReference type="EMBL" id="QURR01000010">
    <property type="protein sequence ID" value="RGE45190.1"/>
    <property type="molecule type" value="Genomic_DNA"/>
</dbReference>
<evidence type="ECO:0000313" key="3">
    <source>
        <dbReference type="Proteomes" id="UP000261948"/>
    </source>
</evidence>
<accession>A0A373FM09</accession>
<name>A0A373FM09_COMTE</name>